<comment type="caution">
    <text evidence="12">The sequence shown here is derived from an EMBL/GenBank/DDBJ whole genome shotgun (WGS) entry which is preliminary data.</text>
</comment>
<dbReference type="PROSITE" id="PS00822">
    <property type="entry name" value="CYTO_HEME_LYASE_2"/>
    <property type="match status" value="1"/>
</dbReference>
<dbReference type="InterPro" id="IPR000511">
    <property type="entry name" value="Holocyt_c/c1_synthase"/>
</dbReference>
<dbReference type="PROSITE" id="PS00821">
    <property type="entry name" value="CYTO_HEME_LYASE_1"/>
    <property type="match status" value="1"/>
</dbReference>
<feature type="compositionally biased region" description="Polar residues" evidence="11">
    <location>
        <begin position="11"/>
        <end position="20"/>
    </location>
</feature>
<keyword evidence="4 10" id="KW-0479">Metal-binding</keyword>
<comment type="subcellular location">
    <subcellularLocation>
        <location evidence="1 10">Mitochondrion inner membrane</location>
    </subcellularLocation>
</comment>
<dbReference type="GO" id="GO:0004408">
    <property type="term" value="F:holocytochrome-c synthase activity"/>
    <property type="evidence" value="ECO:0007669"/>
    <property type="project" value="UniProtKB-EC"/>
</dbReference>
<evidence type="ECO:0000256" key="11">
    <source>
        <dbReference type="SAM" id="MobiDB-lite"/>
    </source>
</evidence>
<name>A0A9W8AUJ1_9FUNG</name>
<comment type="function">
    <text evidence="10">Lyase that catalyzes the covalent linking of the heme group to the cytochrome C apoprotein to produce the mature functional cytochrome.</text>
</comment>
<protein>
    <recommendedName>
        <fullName evidence="10">Holocytochrome c-type synthase</fullName>
        <ecNumber evidence="10">4.4.1.17</ecNumber>
    </recommendedName>
</protein>
<dbReference type="GO" id="GO:0005743">
    <property type="term" value="C:mitochondrial inner membrane"/>
    <property type="evidence" value="ECO:0007669"/>
    <property type="project" value="UniProtKB-SubCell"/>
</dbReference>
<keyword evidence="9 10" id="KW-0456">Lyase</keyword>
<feature type="region of interest" description="Disordered" evidence="11">
    <location>
        <begin position="67"/>
        <end position="87"/>
    </location>
</feature>
<reference evidence="12" key="1">
    <citation type="submission" date="2022-07" db="EMBL/GenBank/DDBJ databases">
        <title>Phylogenomic reconstructions and comparative analyses of Kickxellomycotina fungi.</title>
        <authorList>
            <person name="Reynolds N.K."/>
            <person name="Stajich J.E."/>
            <person name="Barry K."/>
            <person name="Grigoriev I.V."/>
            <person name="Crous P."/>
            <person name="Smith M.E."/>
        </authorList>
    </citation>
    <scope>NUCLEOTIDE SEQUENCE</scope>
    <source>
        <strain evidence="12">RSA 1196</strain>
    </source>
</reference>
<evidence type="ECO:0000256" key="6">
    <source>
        <dbReference type="ARBA" id="ARBA00023004"/>
    </source>
</evidence>
<evidence type="ECO:0000256" key="2">
    <source>
        <dbReference type="ARBA" id="ARBA00007255"/>
    </source>
</evidence>
<evidence type="ECO:0000256" key="3">
    <source>
        <dbReference type="ARBA" id="ARBA00022617"/>
    </source>
</evidence>
<evidence type="ECO:0000256" key="9">
    <source>
        <dbReference type="ARBA" id="ARBA00023239"/>
    </source>
</evidence>
<evidence type="ECO:0000256" key="1">
    <source>
        <dbReference type="ARBA" id="ARBA00004273"/>
    </source>
</evidence>
<dbReference type="GO" id="GO:0046872">
    <property type="term" value="F:metal ion binding"/>
    <property type="evidence" value="ECO:0007669"/>
    <property type="project" value="UniProtKB-KW"/>
</dbReference>
<evidence type="ECO:0000256" key="10">
    <source>
        <dbReference type="RuleBase" id="RU363130"/>
    </source>
</evidence>
<evidence type="ECO:0000313" key="12">
    <source>
        <dbReference type="EMBL" id="KAJ1969596.1"/>
    </source>
</evidence>
<proteinExistence type="inferred from homology"/>
<keyword evidence="13" id="KW-1185">Reference proteome</keyword>
<keyword evidence="8 10" id="KW-0472">Membrane</keyword>
<dbReference type="Pfam" id="PF01265">
    <property type="entry name" value="Cyto_heme_lyase"/>
    <property type="match status" value="2"/>
</dbReference>
<dbReference type="PANTHER" id="PTHR12743:SF3">
    <property type="entry name" value="HOLOCYTOCHROME-C SYNTHASE"/>
    <property type="match status" value="1"/>
</dbReference>
<dbReference type="EMBL" id="JANBPY010000040">
    <property type="protein sequence ID" value="KAJ1969596.1"/>
    <property type="molecule type" value="Genomic_DNA"/>
</dbReference>
<feature type="compositionally biased region" description="Polar residues" evidence="11">
    <location>
        <begin position="294"/>
        <end position="316"/>
    </location>
</feature>
<evidence type="ECO:0000256" key="7">
    <source>
        <dbReference type="ARBA" id="ARBA00023128"/>
    </source>
</evidence>
<dbReference type="AlphaFoldDB" id="A0A9W8AUJ1"/>
<dbReference type="EC" id="4.4.1.17" evidence="10"/>
<keyword evidence="5 10" id="KW-0999">Mitochondrion inner membrane</keyword>
<evidence type="ECO:0000256" key="5">
    <source>
        <dbReference type="ARBA" id="ARBA00022792"/>
    </source>
</evidence>
<gene>
    <name evidence="12" type="primary">CYC3</name>
    <name evidence="12" type="ORF">IWQ62_000524</name>
</gene>
<sequence>MPNQTDKIETAETTPSAQESRSWRTLFGFFEAKSVEPHNTAAAAATDASGCPHRAQLSGEVVNPANNMPDLPQEPVTGQTADLSTDREVSSIPRAFPDKGKSKSACPVQHTSETASVASNPAEAHGAMNGEFTHDGVDDPTQTDRWVYPSSQQFHQALARKGWETPEEHVDMMVAIHNFLNEGCWQEILKWEEFHKDTCCDAKLLRLRGRPNDLSPKARFLGWFGTPKPFDRHDWVVSRCGREVRYVIDYYAGQGEPGAPEFFVDVRPALDSPQSVMDRLRMMYREGIPWPSAKDTSSDMPTSAPDSNGSSDGSTK</sequence>
<evidence type="ECO:0000256" key="4">
    <source>
        <dbReference type="ARBA" id="ARBA00022723"/>
    </source>
</evidence>
<feature type="region of interest" description="Disordered" evidence="11">
    <location>
        <begin position="1"/>
        <end position="20"/>
    </location>
</feature>
<evidence type="ECO:0000256" key="8">
    <source>
        <dbReference type="ARBA" id="ARBA00023136"/>
    </source>
</evidence>
<dbReference type="OrthoDB" id="4243at2759"/>
<keyword evidence="7 10" id="KW-0496">Mitochondrion</keyword>
<dbReference type="PANTHER" id="PTHR12743">
    <property type="entry name" value="CYTOCHROME C1 HEME LYASE"/>
    <property type="match status" value="1"/>
</dbReference>
<accession>A0A9W8AUJ1</accession>
<comment type="catalytic activity">
    <reaction evidence="10">
        <text>holo-[cytochrome c] = apo-[cytochrome c] + heme b</text>
        <dbReference type="Rhea" id="RHEA:22648"/>
        <dbReference type="Rhea" id="RHEA-COMP:10725"/>
        <dbReference type="Rhea" id="RHEA-COMP:10726"/>
        <dbReference type="ChEBI" id="CHEBI:29950"/>
        <dbReference type="ChEBI" id="CHEBI:60344"/>
        <dbReference type="ChEBI" id="CHEBI:83739"/>
        <dbReference type="EC" id="4.4.1.17"/>
    </reaction>
</comment>
<keyword evidence="6 10" id="KW-0408">Iron</keyword>
<feature type="region of interest" description="Disordered" evidence="11">
    <location>
        <begin position="291"/>
        <end position="316"/>
    </location>
</feature>
<organism evidence="12 13">
    <name type="scientific">Dispira parvispora</name>
    <dbReference type="NCBI Taxonomy" id="1520584"/>
    <lineage>
        <taxon>Eukaryota</taxon>
        <taxon>Fungi</taxon>
        <taxon>Fungi incertae sedis</taxon>
        <taxon>Zoopagomycota</taxon>
        <taxon>Kickxellomycotina</taxon>
        <taxon>Dimargaritomycetes</taxon>
        <taxon>Dimargaritales</taxon>
        <taxon>Dimargaritaceae</taxon>
        <taxon>Dispira</taxon>
    </lineage>
</organism>
<evidence type="ECO:0000313" key="13">
    <source>
        <dbReference type="Proteomes" id="UP001150925"/>
    </source>
</evidence>
<keyword evidence="3 10" id="KW-0349">Heme</keyword>
<dbReference type="Proteomes" id="UP001150925">
    <property type="component" value="Unassembled WGS sequence"/>
</dbReference>
<comment type="similarity">
    <text evidence="2 10">Belongs to the cytochrome c-type heme lyase family.</text>
</comment>
<feature type="compositionally biased region" description="Basic and acidic residues" evidence="11">
    <location>
        <begin position="1"/>
        <end position="10"/>
    </location>
</feature>